<dbReference type="EMBL" id="MU277246">
    <property type="protein sequence ID" value="KAI0057535.1"/>
    <property type="molecule type" value="Genomic_DNA"/>
</dbReference>
<gene>
    <name evidence="1" type="ORF">BV25DRAFT_1841640</name>
</gene>
<protein>
    <submittedName>
        <fullName evidence="1">Uncharacterized protein</fullName>
    </submittedName>
</protein>
<reference evidence="1" key="1">
    <citation type="submission" date="2021-03" db="EMBL/GenBank/DDBJ databases">
        <authorList>
            <consortium name="DOE Joint Genome Institute"/>
            <person name="Ahrendt S."/>
            <person name="Looney B.P."/>
            <person name="Miyauchi S."/>
            <person name="Morin E."/>
            <person name="Drula E."/>
            <person name="Courty P.E."/>
            <person name="Chicoki N."/>
            <person name="Fauchery L."/>
            <person name="Kohler A."/>
            <person name="Kuo A."/>
            <person name="Labutti K."/>
            <person name="Pangilinan J."/>
            <person name="Lipzen A."/>
            <person name="Riley R."/>
            <person name="Andreopoulos W."/>
            <person name="He G."/>
            <person name="Johnson J."/>
            <person name="Barry K.W."/>
            <person name="Grigoriev I.V."/>
            <person name="Nagy L."/>
            <person name="Hibbett D."/>
            <person name="Henrissat B."/>
            <person name="Matheny P.B."/>
            <person name="Labbe J."/>
            <person name="Martin F."/>
        </authorList>
    </citation>
    <scope>NUCLEOTIDE SEQUENCE</scope>
    <source>
        <strain evidence="1">HHB10654</strain>
    </source>
</reference>
<name>A0ACB8SN58_9AGAM</name>
<keyword evidence="2" id="KW-1185">Reference proteome</keyword>
<dbReference type="Proteomes" id="UP000814140">
    <property type="component" value="Unassembled WGS sequence"/>
</dbReference>
<evidence type="ECO:0000313" key="1">
    <source>
        <dbReference type="EMBL" id="KAI0057535.1"/>
    </source>
</evidence>
<accession>A0ACB8SN58</accession>
<proteinExistence type="predicted"/>
<evidence type="ECO:0000313" key="2">
    <source>
        <dbReference type="Proteomes" id="UP000814140"/>
    </source>
</evidence>
<reference evidence="1" key="2">
    <citation type="journal article" date="2022" name="New Phytol.">
        <title>Evolutionary transition to the ectomycorrhizal habit in the genomes of a hyperdiverse lineage of mushroom-forming fungi.</title>
        <authorList>
            <person name="Looney B."/>
            <person name="Miyauchi S."/>
            <person name="Morin E."/>
            <person name="Drula E."/>
            <person name="Courty P.E."/>
            <person name="Kohler A."/>
            <person name="Kuo A."/>
            <person name="LaButti K."/>
            <person name="Pangilinan J."/>
            <person name="Lipzen A."/>
            <person name="Riley R."/>
            <person name="Andreopoulos W."/>
            <person name="He G."/>
            <person name="Johnson J."/>
            <person name="Nolan M."/>
            <person name="Tritt A."/>
            <person name="Barry K.W."/>
            <person name="Grigoriev I.V."/>
            <person name="Nagy L.G."/>
            <person name="Hibbett D."/>
            <person name="Henrissat B."/>
            <person name="Matheny P.B."/>
            <person name="Labbe J."/>
            <person name="Martin F.M."/>
        </authorList>
    </citation>
    <scope>NUCLEOTIDE SEQUENCE</scope>
    <source>
        <strain evidence="1">HHB10654</strain>
    </source>
</reference>
<organism evidence="1 2">
    <name type="scientific">Artomyces pyxidatus</name>
    <dbReference type="NCBI Taxonomy" id="48021"/>
    <lineage>
        <taxon>Eukaryota</taxon>
        <taxon>Fungi</taxon>
        <taxon>Dikarya</taxon>
        <taxon>Basidiomycota</taxon>
        <taxon>Agaricomycotina</taxon>
        <taxon>Agaricomycetes</taxon>
        <taxon>Russulales</taxon>
        <taxon>Auriscalpiaceae</taxon>
        <taxon>Artomyces</taxon>
    </lineage>
</organism>
<comment type="caution">
    <text evidence="1">The sequence shown here is derived from an EMBL/GenBank/DDBJ whole genome shotgun (WGS) entry which is preliminary data.</text>
</comment>
<sequence length="240" mass="27014">MEFTGATIVAQHRREIGRLQLRSARKITHTHTSNREIVIQQEPQTIQRPSCYQKTHVSSQPPADHPQRHSKANLDISISLRSREISGKTQNLIATGARDAMLFPQAPRAVRFRLHSLDKYAARVPPRDAILYLDLTMATRARVKTSIQKYTVVASSSPSPVRRETLRTSRRRGSAIRALRDVCTPSMNKRALGHWHVWNILRVPIETHPHGSSRSTHSDASITGLCKSAQRGRTHGLRGP</sequence>